<evidence type="ECO:0000313" key="2">
    <source>
        <dbReference type="EMBL" id="KAJ8269267.1"/>
    </source>
</evidence>
<gene>
    <name evidence="2" type="ORF">COCON_G00118740</name>
</gene>
<accession>A0A9Q1DGD4</accession>
<keyword evidence="3" id="KW-1185">Reference proteome</keyword>
<evidence type="ECO:0000313" key="3">
    <source>
        <dbReference type="Proteomes" id="UP001152803"/>
    </source>
</evidence>
<dbReference type="InterPro" id="IPR036179">
    <property type="entry name" value="Ig-like_dom_sf"/>
</dbReference>
<keyword evidence="1" id="KW-0732">Signal</keyword>
<dbReference type="Gene3D" id="2.60.40.10">
    <property type="entry name" value="Immunoglobulins"/>
    <property type="match status" value="1"/>
</dbReference>
<dbReference type="InterPro" id="IPR013783">
    <property type="entry name" value="Ig-like_fold"/>
</dbReference>
<evidence type="ECO:0000256" key="1">
    <source>
        <dbReference type="SAM" id="SignalP"/>
    </source>
</evidence>
<dbReference type="AlphaFoldDB" id="A0A9Q1DGD4"/>
<sequence>MAAMGLFLLTLLISVHGTSADITMTQSPTVESVAVGGSITLNCRSSSSDLTTGNVLEVFVQALNGTASP</sequence>
<dbReference type="Proteomes" id="UP001152803">
    <property type="component" value="Unassembled WGS sequence"/>
</dbReference>
<reference evidence="2" key="1">
    <citation type="journal article" date="2023" name="Science">
        <title>Genome structures resolve the early diversification of teleost fishes.</title>
        <authorList>
            <person name="Parey E."/>
            <person name="Louis A."/>
            <person name="Montfort J."/>
            <person name="Bouchez O."/>
            <person name="Roques C."/>
            <person name="Iampietro C."/>
            <person name="Lluch J."/>
            <person name="Castinel A."/>
            <person name="Donnadieu C."/>
            <person name="Desvignes T."/>
            <person name="Floi Bucao C."/>
            <person name="Jouanno E."/>
            <person name="Wen M."/>
            <person name="Mejri S."/>
            <person name="Dirks R."/>
            <person name="Jansen H."/>
            <person name="Henkel C."/>
            <person name="Chen W.J."/>
            <person name="Zahm M."/>
            <person name="Cabau C."/>
            <person name="Klopp C."/>
            <person name="Thompson A.W."/>
            <person name="Robinson-Rechavi M."/>
            <person name="Braasch I."/>
            <person name="Lecointre G."/>
            <person name="Bobe J."/>
            <person name="Postlethwait J.H."/>
            <person name="Berthelot C."/>
            <person name="Roest Crollius H."/>
            <person name="Guiguen Y."/>
        </authorList>
    </citation>
    <scope>NUCLEOTIDE SEQUENCE</scope>
    <source>
        <strain evidence="2">Concon-B</strain>
    </source>
</reference>
<name>A0A9Q1DGD4_CONCO</name>
<proteinExistence type="predicted"/>
<dbReference type="EMBL" id="JAFJMO010000008">
    <property type="protein sequence ID" value="KAJ8269267.1"/>
    <property type="molecule type" value="Genomic_DNA"/>
</dbReference>
<protein>
    <submittedName>
        <fullName evidence="2">Uncharacterized protein</fullName>
    </submittedName>
</protein>
<dbReference type="SUPFAM" id="SSF48726">
    <property type="entry name" value="Immunoglobulin"/>
    <property type="match status" value="1"/>
</dbReference>
<feature type="signal peptide" evidence="1">
    <location>
        <begin position="1"/>
        <end position="20"/>
    </location>
</feature>
<comment type="caution">
    <text evidence="2">The sequence shown here is derived from an EMBL/GenBank/DDBJ whole genome shotgun (WGS) entry which is preliminary data.</text>
</comment>
<organism evidence="2 3">
    <name type="scientific">Conger conger</name>
    <name type="common">Conger eel</name>
    <name type="synonym">Muraena conger</name>
    <dbReference type="NCBI Taxonomy" id="82655"/>
    <lineage>
        <taxon>Eukaryota</taxon>
        <taxon>Metazoa</taxon>
        <taxon>Chordata</taxon>
        <taxon>Craniata</taxon>
        <taxon>Vertebrata</taxon>
        <taxon>Euteleostomi</taxon>
        <taxon>Actinopterygii</taxon>
        <taxon>Neopterygii</taxon>
        <taxon>Teleostei</taxon>
        <taxon>Anguilliformes</taxon>
        <taxon>Congridae</taxon>
        <taxon>Conger</taxon>
    </lineage>
</organism>
<feature type="chain" id="PRO_5040271994" evidence="1">
    <location>
        <begin position="21"/>
        <end position="69"/>
    </location>
</feature>